<feature type="domain" description="Bacterial toxin 23" evidence="2">
    <location>
        <begin position="87"/>
        <end position="270"/>
    </location>
</feature>
<protein>
    <recommendedName>
        <fullName evidence="2">Bacterial toxin 23 domain-containing protein</fullName>
    </recommendedName>
</protein>
<dbReference type="Pfam" id="PF15528">
    <property type="entry name" value="Ntox23"/>
    <property type="match status" value="1"/>
</dbReference>
<reference evidence="4" key="1">
    <citation type="journal article" date="2012" name="Stand. Genomic Sci.">
        <title>Permanent draft genome sequence of the gliding predator Saprospira grandis strain Sa g1 (= HR1).</title>
        <authorList>
            <person name="Mavromatis K."/>
            <person name="Chertkov O."/>
            <person name="Lapidus A."/>
            <person name="Nolan M."/>
            <person name="Lucas S."/>
            <person name="Tice H."/>
            <person name="Del Rio T.G."/>
            <person name="Cheng J.F."/>
            <person name="Han C."/>
            <person name="Tapia R."/>
            <person name="Bruce D."/>
            <person name="Goodwin L.A."/>
            <person name="Pitluck S."/>
            <person name="Huntemann M."/>
            <person name="Liolios K."/>
            <person name="Pagani I."/>
            <person name="Ivanova N."/>
            <person name="Mikhailova N."/>
            <person name="Pati A."/>
            <person name="Chen A."/>
            <person name="Palaniappan K."/>
            <person name="Land M."/>
            <person name="Brambilla E.M."/>
            <person name="Rohde M."/>
            <person name="Spring S."/>
            <person name="Goker M."/>
            <person name="Detter J.C."/>
            <person name="Bristow J."/>
            <person name="Eisen J.A."/>
            <person name="Markowitz V."/>
            <person name="Hugenholtz P."/>
            <person name="Kyrpides N.C."/>
            <person name="Klenk H.P."/>
            <person name="Woyke T."/>
        </authorList>
    </citation>
    <scope>NUCLEOTIDE SEQUENCE [LARGE SCALE GENOMIC DNA]</scope>
    <source>
        <strain evidence="4">DSM 2844</strain>
    </source>
</reference>
<feature type="chain" id="PRO_5003737153" description="Bacterial toxin 23 domain-containing protein" evidence="1">
    <location>
        <begin position="20"/>
        <end position="321"/>
    </location>
</feature>
<evidence type="ECO:0000313" key="4">
    <source>
        <dbReference type="Proteomes" id="UP000005113"/>
    </source>
</evidence>
<evidence type="ECO:0000259" key="2">
    <source>
        <dbReference type="Pfam" id="PF15528"/>
    </source>
</evidence>
<evidence type="ECO:0000256" key="1">
    <source>
        <dbReference type="SAM" id="SignalP"/>
    </source>
</evidence>
<name>J0P9F9_9BACT</name>
<evidence type="ECO:0000313" key="3">
    <source>
        <dbReference type="EMBL" id="EJF54217.1"/>
    </source>
</evidence>
<dbReference type="HOGENOM" id="CLU_890614_0_0_10"/>
<dbReference type="RefSeq" id="WP_002659951.1">
    <property type="nucleotide sequence ID" value="NZ_JH719942.1"/>
</dbReference>
<feature type="signal peptide" evidence="1">
    <location>
        <begin position="1"/>
        <end position="19"/>
    </location>
</feature>
<proteinExistence type="predicted"/>
<keyword evidence="1" id="KW-0732">Signal</keyword>
<dbReference type="OrthoDB" id="6225685at2"/>
<dbReference type="EMBL" id="JH719942">
    <property type="protein sequence ID" value="EJF54217.1"/>
    <property type="molecule type" value="Genomic_DNA"/>
</dbReference>
<sequence length="321" mass="37477">MKRPLFFLFFLLSSSFLSAQSLSPHFGGQLGISFSLGTHLRRMGLMGRLYYAGDFYQLNLQWHQHYNWSARGTDQRAWESQIKLGAQGSWGKKYQQLEQIHPFLTAAGQQTARPYALGYAYIFYLDQWKTSQRSGVFSAQIKDFRFFFENDFLAFQSLDRYRTGAMGLHYRYKDWQFGFSNITYTGDAYSPYSPWITNSHFPSASGYIDMASAPYGDKSLGILALKIDWRPNFEALSHDFLVYLQPQLSLRLGVDAEQIRNLVQNKWIHDSTLLPINWDDEKNPHIPMVDREGCSYLYLPGQKIRRPRFFGELQLNEVEFY</sequence>
<dbReference type="InterPro" id="IPR029115">
    <property type="entry name" value="Ntox23"/>
</dbReference>
<gene>
    <name evidence="3" type="ORF">SapgrDRAFT_2559</name>
</gene>
<dbReference type="AlphaFoldDB" id="J0P9F9"/>
<dbReference type="Proteomes" id="UP000005113">
    <property type="component" value="Unassembled WGS sequence"/>
</dbReference>
<accession>J0P9F9</accession>
<organism evidence="3 4">
    <name type="scientific">Saprospira grandis DSM 2844</name>
    <dbReference type="NCBI Taxonomy" id="694433"/>
    <lineage>
        <taxon>Bacteria</taxon>
        <taxon>Pseudomonadati</taxon>
        <taxon>Bacteroidota</taxon>
        <taxon>Saprospiria</taxon>
        <taxon>Saprospirales</taxon>
        <taxon>Saprospiraceae</taxon>
        <taxon>Saprospira</taxon>
    </lineage>
</organism>